<accession>A0ABV6V3K7</accession>
<protein>
    <submittedName>
        <fullName evidence="1">Uncharacterized protein</fullName>
    </submittedName>
</protein>
<reference evidence="1 2" key="1">
    <citation type="submission" date="2024-09" db="EMBL/GenBank/DDBJ databases">
        <authorList>
            <person name="Lee S.D."/>
        </authorList>
    </citation>
    <scope>NUCLEOTIDE SEQUENCE [LARGE SCALE GENOMIC DNA]</scope>
    <source>
        <strain evidence="1 2">N1-1</strain>
    </source>
</reference>
<evidence type="ECO:0000313" key="1">
    <source>
        <dbReference type="EMBL" id="MFC1408300.1"/>
    </source>
</evidence>
<dbReference type="Proteomes" id="UP001592582">
    <property type="component" value="Unassembled WGS sequence"/>
</dbReference>
<organism evidence="1 2">
    <name type="scientific">Streptacidiphilus alkalitolerans</name>
    <dbReference type="NCBI Taxonomy" id="3342712"/>
    <lineage>
        <taxon>Bacteria</taxon>
        <taxon>Bacillati</taxon>
        <taxon>Actinomycetota</taxon>
        <taxon>Actinomycetes</taxon>
        <taxon>Kitasatosporales</taxon>
        <taxon>Streptomycetaceae</taxon>
        <taxon>Streptacidiphilus</taxon>
    </lineage>
</organism>
<gene>
    <name evidence="1" type="ORF">ACEZDG_03280</name>
</gene>
<name>A0ABV6V3K7_9ACTN</name>
<comment type="caution">
    <text evidence="1">The sequence shown here is derived from an EMBL/GenBank/DDBJ whole genome shotgun (WGS) entry which is preliminary data.</text>
</comment>
<sequence>MDAQDTKSAQRLSQAYGGAKAVVQHYADSGVAEIVILDAVSASSPQPYVPYEDAAQLGMAVPPDQLVQVGQVACVVYNQGTAAGQKPTAESVVVNYCQRTGSGLTVQLRASGDLQHQPQQMAALVEKAWTALS</sequence>
<evidence type="ECO:0000313" key="2">
    <source>
        <dbReference type="Proteomes" id="UP001592582"/>
    </source>
</evidence>
<dbReference type="RefSeq" id="WP_380501999.1">
    <property type="nucleotide sequence ID" value="NZ_JBHEZX010000001.1"/>
</dbReference>
<proteinExistence type="predicted"/>
<dbReference type="EMBL" id="JBHEZX010000001">
    <property type="protein sequence ID" value="MFC1408300.1"/>
    <property type="molecule type" value="Genomic_DNA"/>
</dbReference>
<keyword evidence="2" id="KW-1185">Reference proteome</keyword>